<feature type="region of interest" description="Disordered" evidence="2">
    <location>
        <begin position="545"/>
        <end position="564"/>
    </location>
</feature>
<dbReference type="PANTHER" id="PTHR41259:SF1">
    <property type="entry name" value="DOUBLE-STRAND BREAK REPAIR RAD50 ATPASE, PUTATIVE-RELATED"/>
    <property type="match status" value="1"/>
</dbReference>
<reference evidence="3 4" key="1">
    <citation type="submission" date="2019-06" db="EMBL/GenBank/DDBJ databases">
        <title>Genome sequence of Rhodobacteraceae bacterium D4M1.</title>
        <authorList>
            <person name="Cao J."/>
        </authorList>
    </citation>
    <scope>NUCLEOTIDE SEQUENCE [LARGE SCALE GENOMIC DNA]</scope>
    <source>
        <strain evidence="3 4">D4M1</strain>
        <plasmid evidence="4">pd4m1a</plasmid>
    </source>
</reference>
<dbReference type="Gene3D" id="3.40.50.300">
    <property type="entry name" value="P-loop containing nucleotide triphosphate hydrolases"/>
    <property type="match status" value="2"/>
</dbReference>
<evidence type="ECO:0000313" key="4">
    <source>
        <dbReference type="Proteomes" id="UP000305888"/>
    </source>
</evidence>
<dbReference type="OrthoDB" id="7069379at2"/>
<dbReference type="EMBL" id="CP040819">
    <property type="protein sequence ID" value="QDL93977.1"/>
    <property type="molecule type" value="Genomic_DNA"/>
</dbReference>
<feature type="region of interest" description="Disordered" evidence="2">
    <location>
        <begin position="600"/>
        <end position="630"/>
    </location>
</feature>
<name>A0A5B8FJ31_9RHOB</name>
<evidence type="ECO:0000313" key="3">
    <source>
        <dbReference type="EMBL" id="QDL93977.1"/>
    </source>
</evidence>
<feature type="coiled-coil region" evidence="1">
    <location>
        <begin position="301"/>
        <end position="396"/>
    </location>
</feature>
<dbReference type="KEGG" id="ppru:FDP22_19070"/>
<gene>
    <name evidence="3" type="ORF">FDP22_19070</name>
</gene>
<keyword evidence="1" id="KW-0175">Coiled coil</keyword>
<accession>A0A5B8FJ31</accession>
<dbReference type="InterPro" id="IPR027417">
    <property type="entry name" value="P-loop_NTPase"/>
</dbReference>
<feature type="coiled-coil region" evidence="1">
    <location>
        <begin position="702"/>
        <end position="743"/>
    </location>
</feature>
<geneLocation type="plasmid" evidence="4">
    <name>pd4m1a</name>
</geneLocation>
<dbReference type="AlphaFoldDB" id="A0A5B8FJ31"/>
<keyword evidence="4" id="KW-1185">Reference proteome</keyword>
<dbReference type="SUPFAM" id="SSF52540">
    <property type="entry name" value="P-loop containing nucleoside triphosphate hydrolases"/>
    <property type="match status" value="1"/>
</dbReference>
<keyword evidence="3" id="KW-0614">Plasmid</keyword>
<protein>
    <submittedName>
        <fullName evidence="3">Chromosome segregation protein SMC</fullName>
    </submittedName>
</protein>
<organism evidence="3 4">
    <name type="scientific">Paroceanicella profunda</name>
    <dbReference type="NCBI Taxonomy" id="2579971"/>
    <lineage>
        <taxon>Bacteria</taxon>
        <taxon>Pseudomonadati</taxon>
        <taxon>Pseudomonadota</taxon>
        <taxon>Alphaproteobacteria</taxon>
        <taxon>Rhodobacterales</taxon>
        <taxon>Paracoccaceae</taxon>
        <taxon>Paroceanicella</taxon>
    </lineage>
</organism>
<dbReference type="RefSeq" id="WP_138573631.1">
    <property type="nucleotide sequence ID" value="NZ_CP040819.1"/>
</dbReference>
<proteinExistence type="predicted"/>
<feature type="compositionally biased region" description="Basic and acidic residues" evidence="2">
    <location>
        <begin position="545"/>
        <end position="554"/>
    </location>
</feature>
<sequence length="881" mass="94564">MKLRALRLSNVRKFAGRTASLTGIGDGITVLSEANEFGKSTFFDALHALFFERYAANGKSVQMLQPRAGGSVEVSADVETPEGLFRVEKRWLASRRARVLRLSGAGAQEEVIALDDEAERWLAALIGSGREGPAGLLWVRQGQLGLEPDSRAERDRLTETRRDLLSSVAGEIDAMTGGRRMDRVMRRCEEALEALITRPGRPRGPWKDALDDAAELARTLEEVEAQCTALAGFLAERAEAERQLQRLDDPDAKARREEALRQAQAAMDLGERHDTQLREARQAAEIARLEAGGARAELDRLIATRTRLRAAQAALAEAEATATAATAAAAACDEAQDAARARLDTARSALDTARGRLDAASRRLRARKAREDLTRLTRLLDQADTQQRRRDSARARAKTAVATPAWLDRVAAADAAVGEARAALRARSASARIRYSGPARALLEGAELPGDTDVPLAATAVFDLPGLGTLTLRSGEQSAAGALSHTLSEAEATLAALLAEAGAGTPAEARAAGQRLAEDLNEARLAEAMLKALAPEGLDQLRAARTEAEERAEGTGEETQGDTPLAELEAALDTARGAELAAREALDTAAAARARAREQAAADSAARESAQRDFDRAAEAAGAEAEHDARQAGAARSLALAEAAEARARERCAALTRAAPDLETLRADLTRAGQAIESVATRRARLSETLLRATERIRAMADGAIEERRDELRGRLEEAQARAARLEGEVRALQRLRAALESTRSAARDAYFGPVRDELKPLLNILHAEADLAFDSDSLLPAALSRGATEEAFDTLSGGTQEQIAILTRLAFARLFARQGRPLPIVLDDALVYSDDSRIVKMFTALTRVAQGQQILVFSCRQLAFQDLGGARPVIEVEEMA</sequence>
<dbReference type="Proteomes" id="UP000305888">
    <property type="component" value="Plasmid pD4M1A"/>
</dbReference>
<evidence type="ECO:0000256" key="1">
    <source>
        <dbReference type="SAM" id="Coils"/>
    </source>
</evidence>
<evidence type="ECO:0000256" key="2">
    <source>
        <dbReference type="SAM" id="MobiDB-lite"/>
    </source>
</evidence>
<dbReference type="PANTHER" id="PTHR41259">
    <property type="entry name" value="DOUBLE-STRAND BREAK REPAIR RAD50 ATPASE, PUTATIVE-RELATED"/>
    <property type="match status" value="1"/>
</dbReference>